<evidence type="ECO:0000256" key="1">
    <source>
        <dbReference type="SAM" id="Coils"/>
    </source>
</evidence>
<dbReference type="Proteomes" id="UP001604336">
    <property type="component" value="Unassembled WGS sequence"/>
</dbReference>
<sequence length="673" mass="74796">MSDNIGRDATRFGGGEVSPPVSPSMEGVLPIRGVDGSTGEAIPIASTPGLREAEDPYRDDVVRWAATGVPSIMVEEDLTKLREAYWIPADIELILPDPNERACFPRRGCTTLHLNAFVSGMRLPLHPMLRRILRAYDLAPTQVVPNGWSQMVGGMYLWFRHSLGMEMPLHVFQTIYQPRKLPRKKGGEEEVGWYYFSPWGSHKPLVTSCPSSIKQWKESWFWVSGNWQRVFDDPEPDLDVPSVYGIASPLPRCELSQGAVDVLKSIYQADQKSRSYGLILNRHRCLVELGLMASKAEMDQGKCPRPTLARLSKQRPKTLAPGSAEDVSQGKAVEDLSKAGNKEAAGASKVIEVEVILEVEVPLSRKRKAKSAETGTSQPRGSTVDVDTVCGVPPLQRTLAVNPSGEVVLERPFRPTLTPGSGDGGPFDSKRRLRELIGEPAVRIPDDVLRNVPFYPSMGAQAVKKYFTPKWEEFSSHGELEYVLEASLASVIRASAMQMKVLGEFRTRMQQQRKLVAQASRADKEHEQALEGLKATLESAQTAYEQMEADLKESDSNLLNMTKQLDNANAAQKVAAEALEAANKEMRRLLEEAKSRDDEISGLRKELANVENGKKEAEDGKKEVEARRIVRNFLCNASFPCNVLYMNKKLSSLSQHNVSHLPMYYDEVGLLLI</sequence>
<feature type="region of interest" description="Disordered" evidence="2">
    <location>
        <begin position="1"/>
        <end position="34"/>
    </location>
</feature>
<feature type="compositionally biased region" description="Basic and acidic residues" evidence="2">
    <location>
        <begin position="1"/>
        <end position="10"/>
    </location>
</feature>
<protein>
    <submittedName>
        <fullName evidence="4">Plus3 domain-containing protein</fullName>
    </submittedName>
</protein>
<dbReference type="Pfam" id="PF04195">
    <property type="entry name" value="Transposase_28"/>
    <property type="match status" value="1"/>
</dbReference>
<feature type="domain" description="Transposase (putative) gypsy type" evidence="3">
    <location>
        <begin position="113"/>
        <end position="177"/>
    </location>
</feature>
<dbReference type="AlphaFoldDB" id="A0ABD1QTP9"/>
<keyword evidence="1" id="KW-0175">Coiled coil</keyword>
<keyword evidence="5" id="KW-1185">Reference proteome</keyword>
<reference evidence="5" key="1">
    <citation type="submission" date="2024-07" db="EMBL/GenBank/DDBJ databases">
        <title>Two chromosome-level genome assemblies of Korean endemic species Abeliophyllum distichum and Forsythia ovata (Oleaceae).</title>
        <authorList>
            <person name="Jang H."/>
        </authorList>
    </citation>
    <scope>NUCLEOTIDE SEQUENCE [LARGE SCALE GENOMIC DNA]</scope>
</reference>
<comment type="caution">
    <text evidence="4">The sequence shown here is derived from an EMBL/GenBank/DDBJ whole genome shotgun (WGS) entry which is preliminary data.</text>
</comment>
<evidence type="ECO:0000313" key="5">
    <source>
        <dbReference type="Proteomes" id="UP001604336"/>
    </source>
</evidence>
<accession>A0ABD1QTP9</accession>
<dbReference type="EMBL" id="JBFOLK010000010">
    <property type="protein sequence ID" value="KAL2479583.1"/>
    <property type="molecule type" value="Genomic_DNA"/>
</dbReference>
<feature type="coiled-coil region" evidence="1">
    <location>
        <begin position="523"/>
        <end position="627"/>
    </location>
</feature>
<feature type="region of interest" description="Disordered" evidence="2">
    <location>
        <begin position="366"/>
        <end position="388"/>
    </location>
</feature>
<evidence type="ECO:0000313" key="4">
    <source>
        <dbReference type="EMBL" id="KAL2479583.1"/>
    </source>
</evidence>
<evidence type="ECO:0000259" key="3">
    <source>
        <dbReference type="Pfam" id="PF04195"/>
    </source>
</evidence>
<organism evidence="4 5">
    <name type="scientific">Abeliophyllum distichum</name>
    <dbReference type="NCBI Taxonomy" id="126358"/>
    <lineage>
        <taxon>Eukaryota</taxon>
        <taxon>Viridiplantae</taxon>
        <taxon>Streptophyta</taxon>
        <taxon>Embryophyta</taxon>
        <taxon>Tracheophyta</taxon>
        <taxon>Spermatophyta</taxon>
        <taxon>Magnoliopsida</taxon>
        <taxon>eudicotyledons</taxon>
        <taxon>Gunneridae</taxon>
        <taxon>Pentapetalae</taxon>
        <taxon>asterids</taxon>
        <taxon>lamiids</taxon>
        <taxon>Lamiales</taxon>
        <taxon>Oleaceae</taxon>
        <taxon>Forsythieae</taxon>
        <taxon>Abeliophyllum</taxon>
    </lineage>
</organism>
<gene>
    <name evidence="4" type="ORF">Adt_32549</name>
</gene>
<name>A0ABD1QTP9_9LAMI</name>
<evidence type="ECO:0000256" key="2">
    <source>
        <dbReference type="SAM" id="MobiDB-lite"/>
    </source>
</evidence>
<proteinExistence type="predicted"/>
<dbReference type="InterPro" id="IPR007321">
    <property type="entry name" value="Transposase_28"/>
</dbReference>
<dbReference type="CDD" id="cd06503">
    <property type="entry name" value="ATP-synt_Fo_b"/>
    <property type="match status" value="1"/>
</dbReference>
<feature type="region of interest" description="Disordered" evidence="2">
    <location>
        <begin position="302"/>
        <end position="331"/>
    </location>
</feature>